<keyword evidence="2" id="KW-0732">Signal</keyword>
<evidence type="ECO:0000256" key="1">
    <source>
        <dbReference type="SAM" id="Phobius"/>
    </source>
</evidence>
<accession>A0A5C6RM94</accession>
<name>A0A5C6RM94_9BACT</name>
<sequence>MRKTAAHIIALLLCSACLSAQPVSEKADSFAVPPPAELIVSPPGGFYPTGPVTIEAQCPGGQLYYTLDGSTPTRQSNKYTNPFTLTATRIIRFLAAYPDERGEERWSHTYFIGEPETNFPVVSIGIDPPTLFDPFHGLFVAGPESDDSYWKKPGANFWSKREVAANVEIFEPSGLCTYRSESGFRLFGGMSRLFPQKSIALIARDRYGDHRIKHEIFGEQGEKKFKFLVLRNGGSDFGKSHFRDALIASLTEEWDIETQDYRPSHVYINGEYWGIYNIREKINRYFIDSHFKGVENDSIDLMEHRFTVKYGSAAHYRRMISFLEQNDLSIAENFAYLNTLMDIDNFLNYQIAQIYIDNQDAGGNIRYWRPQTPNGRWRWILYDTDWGFGLHDPNAYQNNSLAFHTAADGPSWPNPPWSTFILRKLLENEGFRARFVNRFSDHLATSFEPKRVHERINTFYHRLKPEIPRHFDRWKLRAATWEHHISRMHTFAEERPRYMRMHLMEHFQTGPQRLLSAGAGRGGQVVLNSHVHISQDTLTGTYFERYPVTLKAVAYNGFRFSHWEGRGVPDSLARELQLQLKQKHTEAYAVFEPYQHPLESQLVINEVSPKSGEAGDWLELYNGSSEVVDLSGWSISDCKQNELHLPKILLKPREYLVITEDAARLRQVHPGVYNLLGGMKFGLNKRHESIALYASDGAMVDSISYWAPPVDSAFTLSLLLPDLNNADPENWAFRPGKGTPNSANPYYVESTVRAEQARWVQLGLAGGVLLLCGLMLALRFRGIL</sequence>
<dbReference type="RefSeq" id="WP_147167584.1">
    <property type="nucleotide sequence ID" value="NZ_VOOR01000020.1"/>
</dbReference>
<dbReference type="OrthoDB" id="9806464at2"/>
<evidence type="ECO:0000259" key="3">
    <source>
        <dbReference type="PROSITE" id="PS51841"/>
    </source>
</evidence>
<gene>
    <name evidence="4" type="ORF">FRY97_11025</name>
</gene>
<dbReference type="PROSITE" id="PS51841">
    <property type="entry name" value="LTD"/>
    <property type="match status" value="1"/>
</dbReference>
<keyword evidence="1" id="KW-0812">Transmembrane</keyword>
<proteinExistence type="predicted"/>
<reference evidence="4 5" key="1">
    <citation type="submission" date="2019-08" db="EMBL/GenBank/DDBJ databases">
        <title>Genome of Phaeodactylibacter luteus.</title>
        <authorList>
            <person name="Bowman J.P."/>
        </authorList>
    </citation>
    <scope>NUCLEOTIDE SEQUENCE [LARGE SCALE GENOMIC DNA]</scope>
    <source>
        <strain evidence="4 5">KCTC 42180</strain>
    </source>
</reference>
<dbReference type="InterPro" id="IPR001322">
    <property type="entry name" value="Lamin_tail_dom"/>
</dbReference>
<dbReference type="SUPFAM" id="SSF74853">
    <property type="entry name" value="Lamin A/C globular tail domain"/>
    <property type="match status" value="1"/>
</dbReference>
<feature type="transmembrane region" description="Helical" evidence="1">
    <location>
        <begin position="759"/>
        <end position="778"/>
    </location>
</feature>
<dbReference type="EMBL" id="VOOR01000020">
    <property type="protein sequence ID" value="TXB63029.1"/>
    <property type="molecule type" value="Genomic_DNA"/>
</dbReference>
<evidence type="ECO:0000313" key="5">
    <source>
        <dbReference type="Proteomes" id="UP000321580"/>
    </source>
</evidence>
<dbReference type="Pfam" id="PF00932">
    <property type="entry name" value="LTD"/>
    <property type="match status" value="1"/>
</dbReference>
<dbReference type="InterPro" id="IPR059177">
    <property type="entry name" value="GH29D-like_dom"/>
</dbReference>
<feature type="domain" description="LTD" evidence="3">
    <location>
        <begin position="592"/>
        <end position="707"/>
    </location>
</feature>
<protein>
    <recommendedName>
        <fullName evidence="3">LTD domain-containing protein</fullName>
    </recommendedName>
</protein>
<keyword evidence="5" id="KW-1185">Reference proteome</keyword>
<dbReference type="AlphaFoldDB" id="A0A5C6RM94"/>
<feature type="chain" id="PRO_5023121491" description="LTD domain-containing protein" evidence="2">
    <location>
        <begin position="21"/>
        <end position="784"/>
    </location>
</feature>
<evidence type="ECO:0000313" key="4">
    <source>
        <dbReference type="EMBL" id="TXB63029.1"/>
    </source>
</evidence>
<dbReference type="Pfam" id="PF08757">
    <property type="entry name" value="CotH"/>
    <property type="match status" value="1"/>
</dbReference>
<comment type="caution">
    <text evidence="4">The sequence shown here is derived from an EMBL/GenBank/DDBJ whole genome shotgun (WGS) entry which is preliminary data.</text>
</comment>
<organism evidence="4 5">
    <name type="scientific">Phaeodactylibacter luteus</name>
    <dbReference type="NCBI Taxonomy" id="1564516"/>
    <lineage>
        <taxon>Bacteria</taxon>
        <taxon>Pseudomonadati</taxon>
        <taxon>Bacteroidota</taxon>
        <taxon>Saprospiria</taxon>
        <taxon>Saprospirales</taxon>
        <taxon>Haliscomenobacteraceae</taxon>
        <taxon>Phaeodactylibacter</taxon>
    </lineage>
</organism>
<keyword evidence="1" id="KW-1133">Transmembrane helix</keyword>
<feature type="signal peptide" evidence="2">
    <location>
        <begin position="1"/>
        <end position="20"/>
    </location>
</feature>
<dbReference type="InterPro" id="IPR014867">
    <property type="entry name" value="Spore_coat_CotH_CotH2/3/7"/>
</dbReference>
<keyword evidence="1" id="KW-0472">Membrane</keyword>
<evidence type="ECO:0000256" key="2">
    <source>
        <dbReference type="SAM" id="SignalP"/>
    </source>
</evidence>
<dbReference type="Proteomes" id="UP000321580">
    <property type="component" value="Unassembled WGS sequence"/>
</dbReference>
<dbReference type="Pfam" id="PF13290">
    <property type="entry name" value="CHB_HEX_C_1"/>
    <property type="match status" value="1"/>
</dbReference>
<dbReference type="InterPro" id="IPR036415">
    <property type="entry name" value="Lamin_tail_dom_sf"/>
</dbReference>
<dbReference type="Gene3D" id="2.60.40.1260">
    <property type="entry name" value="Lamin Tail domain"/>
    <property type="match status" value="1"/>
</dbReference>